<proteinExistence type="predicted"/>
<feature type="domain" description="DDE Tnp4" evidence="3">
    <location>
        <begin position="182"/>
        <end position="265"/>
    </location>
</feature>
<organism evidence="4 5">
    <name type="scientific">Dendrothele bispora (strain CBS 962.96)</name>
    <dbReference type="NCBI Taxonomy" id="1314807"/>
    <lineage>
        <taxon>Eukaryota</taxon>
        <taxon>Fungi</taxon>
        <taxon>Dikarya</taxon>
        <taxon>Basidiomycota</taxon>
        <taxon>Agaricomycotina</taxon>
        <taxon>Agaricomycetes</taxon>
        <taxon>Agaricomycetidae</taxon>
        <taxon>Agaricales</taxon>
        <taxon>Agaricales incertae sedis</taxon>
        <taxon>Dendrothele</taxon>
    </lineage>
</organism>
<dbReference type="AlphaFoldDB" id="A0A4V4HF36"/>
<reference evidence="4 5" key="1">
    <citation type="journal article" date="2019" name="Nat. Ecol. Evol.">
        <title>Megaphylogeny resolves global patterns of mushroom evolution.</title>
        <authorList>
            <person name="Varga T."/>
            <person name="Krizsan K."/>
            <person name="Foldi C."/>
            <person name="Dima B."/>
            <person name="Sanchez-Garcia M."/>
            <person name="Sanchez-Ramirez S."/>
            <person name="Szollosi G.J."/>
            <person name="Szarkandi J.G."/>
            <person name="Papp V."/>
            <person name="Albert L."/>
            <person name="Andreopoulos W."/>
            <person name="Angelini C."/>
            <person name="Antonin V."/>
            <person name="Barry K.W."/>
            <person name="Bougher N.L."/>
            <person name="Buchanan P."/>
            <person name="Buyck B."/>
            <person name="Bense V."/>
            <person name="Catcheside P."/>
            <person name="Chovatia M."/>
            <person name="Cooper J."/>
            <person name="Damon W."/>
            <person name="Desjardin D."/>
            <person name="Finy P."/>
            <person name="Geml J."/>
            <person name="Haridas S."/>
            <person name="Hughes K."/>
            <person name="Justo A."/>
            <person name="Karasinski D."/>
            <person name="Kautmanova I."/>
            <person name="Kiss B."/>
            <person name="Kocsube S."/>
            <person name="Kotiranta H."/>
            <person name="LaButti K.M."/>
            <person name="Lechner B.E."/>
            <person name="Liimatainen K."/>
            <person name="Lipzen A."/>
            <person name="Lukacs Z."/>
            <person name="Mihaltcheva S."/>
            <person name="Morgado L.N."/>
            <person name="Niskanen T."/>
            <person name="Noordeloos M.E."/>
            <person name="Ohm R.A."/>
            <person name="Ortiz-Santana B."/>
            <person name="Ovrebo C."/>
            <person name="Racz N."/>
            <person name="Riley R."/>
            <person name="Savchenko A."/>
            <person name="Shiryaev A."/>
            <person name="Soop K."/>
            <person name="Spirin V."/>
            <person name="Szebenyi C."/>
            <person name="Tomsovsky M."/>
            <person name="Tulloss R.E."/>
            <person name="Uehling J."/>
            <person name="Grigoriev I.V."/>
            <person name="Vagvolgyi C."/>
            <person name="Papp T."/>
            <person name="Martin F.M."/>
            <person name="Miettinen O."/>
            <person name="Hibbett D.S."/>
            <person name="Nagy L.G."/>
        </authorList>
    </citation>
    <scope>NUCLEOTIDE SEQUENCE [LARGE SCALE GENOMIC DNA]</scope>
    <source>
        <strain evidence="4 5">CBS 962.96</strain>
    </source>
</reference>
<comment type="cofactor">
    <cofactor evidence="1">
        <name>a divalent metal cation</name>
        <dbReference type="ChEBI" id="CHEBI:60240"/>
    </cofactor>
</comment>
<dbReference type="EMBL" id="ML179249">
    <property type="protein sequence ID" value="THU93415.1"/>
    <property type="molecule type" value="Genomic_DNA"/>
</dbReference>
<dbReference type="InterPro" id="IPR027806">
    <property type="entry name" value="HARBI1_dom"/>
</dbReference>
<evidence type="ECO:0000256" key="1">
    <source>
        <dbReference type="ARBA" id="ARBA00001968"/>
    </source>
</evidence>
<gene>
    <name evidence="4" type="ORF">K435DRAFT_903694</name>
</gene>
<evidence type="ECO:0000259" key="3">
    <source>
        <dbReference type="Pfam" id="PF13359"/>
    </source>
</evidence>
<name>A0A4V4HF36_DENBC</name>
<evidence type="ECO:0000256" key="2">
    <source>
        <dbReference type="ARBA" id="ARBA00022723"/>
    </source>
</evidence>
<keyword evidence="5" id="KW-1185">Reference proteome</keyword>
<dbReference type="Proteomes" id="UP000297245">
    <property type="component" value="Unassembled WGS sequence"/>
</dbReference>
<dbReference type="Pfam" id="PF13359">
    <property type="entry name" value="DDE_Tnp_4"/>
    <property type="match status" value="1"/>
</dbReference>
<evidence type="ECO:0000313" key="4">
    <source>
        <dbReference type="EMBL" id="THU93415.1"/>
    </source>
</evidence>
<accession>A0A4V4HF36</accession>
<keyword evidence="2" id="KW-0479">Metal-binding</keyword>
<sequence length="272" mass="32110">MARQHRRARRHPDEEEELAAVVFAHYTHQFLQQERFLGGKWGTRGPYMTHRRSEDFFDCILYHFSDRQARSWLRMSREAFWTVHDLLEDDPIFHTGTATHPQRPVRYQLATFLCRAGAETSIKVASVMSIAEGTVYLYTERVCKALRNIRSDFLAWPGPLRREYISAEFEKGGFPGCLGSGDGSLIRLRDKPIVNGFSYWCRKKFYSVRCFFMFITEIDHRGIFTSYDFGWPGSVQDSRVFRNSDLWINRERYFRTHEYILVDKGALSFIRL</sequence>
<evidence type="ECO:0000313" key="5">
    <source>
        <dbReference type="Proteomes" id="UP000297245"/>
    </source>
</evidence>
<dbReference type="GO" id="GO:0046872">
    <property type="term" value="F:metal ion binding"/>
    <property type="evidence" value="ECO:0007669"/>
    <property type="project" value="UniProtKB-KW"/>
</dbReference>
<protein>
    <recommendedName>
        <fullName evidence="3">DDE Tnp4 domain-containing protein</fullName>
    </recommendedName>
</protein>
<dbReference type="OrthoDB" id="3233403at2759"/>